<dbReference type="NCBIfam" id="NF008277">
    <property type="entry name" value="PRK11055.1"/>
    <property type="match status" value="1"/>
</dbReference>
<gene>
    <name evidence="6" type="ORF">Q9K02_13705</name>
</gene>
<evidence type="ECO:0000256" key="1">
    <source>
        <dbReference type="ARBA" id="ARBA00005028"/>
    </source>
</evidence>
<keyword evidence="7" id="KW-1185">Reference proteome</keyword>
<protein>
    <recommendedName>
        <fullName evidence="5">Aldose 1-epimerase</fullName>
        <ecNumber evidence="5">5.1.3.3</ecNumber>
    </recommendedName>
</protein>
<dbReference type="InterPro" id="IPR008183">
    <property type="entry name" value="Aldose_1/G6P_1-epimerase"/>
</dbReference>
<dbReference type="CDD" id="cd09019">
    <property type="entry name" value="galactose_mutarotase_like"/>
    <property type="match status" value="1"/>
</dbReference>
<dbReference type="PANTHER" id="PTHR10091">
    <property type="entry name" value="ALDOSE-1-EPIMERASE"/>
    <property type="match status" value="1"/>
</dbReference>
<proteinExistence type="inferred from homology"/>
<dbReference type="RefSeq" id="WP_305933404.1">
    <property type="nucleotide sequence ID" value="NZ_JAVAIM010000001.1"/>
</dbReference>
<evidence type="ECO:0000313" key="7">
    <source>
        <dbReference type="Proteomes" id="UP001240639"/>
    </source>
</evidence>
<dbReference type="InterPro" id="IPR015443">
    <property type="entry name" value="Aldose_1-epimerase"/>
</dbReference>
<dbReference type="Gene3D" id="2.70.98.10">
    <property type="match status" value="1"/>
</dbReference>
<accession>A0ABT9HSR7</accession>
<comment type="similarity">
    <text evidence="2 5">Belongs to the aldose epimerase family.</text>
</comment>
<evidence type="ECO:0000256" key="3">
    <source>
        <dbReference type="ARBA" id="ARBA00023235"/>
    </source>
</evidence>
<comment type="catalytic activity">
    <reaction evidence="5">
        <text>alpha-D-glucose = beta-D-glucose</text>
        <dbReference type="Rhea" id="RHEA:10264"/>
        <dbReference type="ChEBI" id="CHEBI:15903"/>
        <dbReference type="ChEBI" id="CHEBI:17925"/>
        <dbReference type="EC" id="5.1.3.3"/>
    </reaction>
</comment>
<dbReference type="GO" id="GO:0016853">
    <property type="term" value="F:isomerase activity"/>
    <property type="evidence" value="ECO:0007669"/>
    <property type="project" value="UniProtKB-KW"/>
</dbReference>
<evidence type="ECO:0000256" key="5">
    <source>
        <dbReference type="PIRNR" id="PIRNR005096"/>
    </source>
</evidence>
<keyword evidence="4 5" id="KW-0119">Carbohydrate metabolism</keyword>
<evidence type="ECO:0000256" key="2">
    <source>
        <dbReference type="ARBA" id="ARBA00006206"/>
    </source>
</evidence>
<dbReference type="EMBL" id="JAVAIM010000001">
    <property type="protein sequence ID" value="MDP4576193.1"/>
    <property type="molecule type" value="Genomic_DNA"/>
</dbReference>
<dbReference type="InterPro" id="IPR014718">
    <property type="entry name" value="GH-type_carb-bd"/>
</dbReference>
<keyword evidence="3 5" id="KW-0413">Isomerase</keyword>
<dbReference type="PANTHER" id="PTHR10091:SF0">
    <property type="entry name" value="GALACTOSE MUTAROTASE"/>
    <property type="match status" value="1"/>
</dbReference>
<dbReference type="Pfam" id="PF01263">
    <property type="entry name" value="Aldose_epim"/>
    <property type="match status" value="1"/>
</dbReference>
<name>A0ABT9HSR7_9SPHN</name>
<dbReference type="PIRSF" id="PIRSF005096">
    <property type="entry name" value="GALM"/>
    <property type="match status" value="1"/>
</dbReference>
<comment type="pathway">
    <text evidence="1 5">Carbohydrate metabolism; hexose metabolism.</text>
</comment>
<comment type="caution">
    <text evidence="6">The sequence shown here is derived from an EMBL/GenBank/DDBJ whole genome shotgun (WGS) entry which is preliminary data.</text>
</comment>
<sequence length="351" mass="38138">MVRKQFFETLPDGRDVHCWRLESADGAGLTVMDLGATILSLEVPDRDGKLADVVLGYDSAATYLSDPHYHGAVIGRFANRIAGARFMLDGRTYVLNANQPPNALHGGRQGFDKRVWSGEACTTSEGDGALFTLDSADGDEGYPGNLRTTVRYVWTEDNRLVIDYAVETDAPTPFNPTQHSYWNLAGAGAPSVLDHVLEVHADHYLPVAPDLIPTGALADVASTPFDFREPKPVGRDIDAPDVQLALGEGYDHCFALNGAGVRKAAALFDPASGRRMTVHTDMPGLQLYSANFLGDKPMGKHGKNYAPRSAVALETQFFPDSPNQPHFPDTILRPGRSFASRTIYAFDCAEI</sequence>
<dbReference type="Proteomes" id="UP001240639">
    <property type="component" value="Unassembled WGS sequence"/>
</dbReference>
<dbReference type="SUPFAM" id="SSF74650">
    <property type="entry name" value="Galactose mutarotase-like"/>
    <property type="match status" value="1"/>
</dbReference>
<evidence type="ECO:0000313" key="6">
    <source>
        <dbReference type="EMBL" id="MDP4576193.1"/>
    </source>
</evidence>
<reference evidence="6 7" key="1">
    <citation type="submission" date="2023-08" db="EMBL/GenBank/DDBJ databases">
        <title>genomic of G39.</title>
        <authorList>
            <person name="Wang Y."/>
        </authorList>
    </citation>
    <scope>NUCLEOTIDE SEQUENCE [LARGE SCALE GENOMIC DNA]</scope>
    <source>
        <strain evidence="6 7">G39</strain>
    </source>
</reference>
<evidence type="ECO:0000256" key="4">
    <source>
        <dbReference type="ARBA" id="ARBA00023277"/>
    </source>
</evidence>
<dbReference type="InterPro" id="IPR047215">
    <property type="entry name" value="Galactose_mutarotase-like"/>
</dbReference>
<dbReference type="EC" id="5.1.3.3" evidence="5"/>
<dbReference type="InterPro" id="IPR011013">
    <property type="entry name" value="Gal_mutarotase_sf_dom"/>
</dbReference>
<organism evidence="6 7">
    <name type="scientific">Qipengyuania profundimaris</name>
    <dbReference type="NCBI Taxonomy" id="3067652"/>
    <lineage>
        <taxon>Bacteria</taxon>
        <taxon>Pseudomonadati</taxon>
        <taxon>Pseudomonadota</taxon>
        <taxon>Alphaproteobacteria</taxon>
        <taxon>Sphingomonadales</taxon>
        <taxon>Erythrobacteraceae</taxon>
        <taxon>Qipengyuania</taxon>
    </lineage>
</organism>